<proteinExistence type="predicted"/>
<gene>
    <name evidence="2" type="ORF">Daus18300_009186</name>
</gene>
<evidence type="ECO:0000313" key="2">
    <source>
        <dbReference type="EMBL" id="KAL1860553.1"/>
    </source>
</evidence>
<dbReference type="Pfam" id="PF17107">
    <property type="entry name" value="SesA"/>
    <property type="match status" value="1"/>
</dbReference>
<evidence type="ECO:0000259" key="1">
    <source>
        <dbReference type="Pfam" id="PF17107"/>
    </source>
</evidence>
<feature type="domain" description="NACHT-NTPase and P-loop NTPases N-terminal" evidence="1">
    <location>
        <begin position="8"/>
        <end position="140"/>
    </location>
</feature>
<dbReference type="EMBL" id="JAWRVE010000091">
    <property type="protein sequence ID" value="KAL1860553.1"/>
    <property type="molecule type" value="Genomic_DNA"/>
</dbReference>
<dbReference type="Proteomes" id="UP001583177">
    <property type="component" value="Unassembled WGS sequence"/>
</dbReference>
<sequence>MAEIVALIGNAIEGVKLCISLYNAIKDMNELPAAFHEVSKQLPLVQSTLEGAKQAAQDVAVPANADPRNQSFDDQKAMLTTITKCEKKVMELKEIFRKARDTYEDDQGRSFRKAYHAVVDKLGGIKHRVEDVMRDILNEILSLGANQVFRLATSSQIKEIKQALDALEGVEPSMEESKQAGGNSFTHWGSGDITGHLGQGDMFTVKGGTVNRFDQMVGGLPKSS</sequence>
<organism evidence="2 3">
    <name type="scientific">Diaporthe australafricana</name>
    <dbReference type="NCBI Taxonomy" id="127596"/>
    <lineage>
        <taxon>Eukaryota</taxon>
        <taxon>Fungi</taxon>
        <taxon>Dikarya</taxon>
        <taxon>Ascomycota</taxon>
        <taxon>Pezizomycotina</taxon>
        <taxon>Sordariomycetes</taxon>
        <taxon>Sordariomycetidae</taxon>
        <taxon>Diaporthales</taxon>
        <taxon>Diaporthaceae</taxon>
        <taxon>Diaporthe</taxon>
    </lineage>
</organism>
<protein>
    <recommendedName>
        <fullName evidence="1">NACHT-NTPase and P-loop NTPases N-terminal domain-containing protein</fullName>
    </recommendedName>
</protein>
<accession>A0ABR3WFC4</accession>
<keyword evidence="3" id="KW-1185">Reference proteome</keyword>
<name>A0ABR3WFC4_9PEZI</name>
<dbReference type="InterPro" id="IPR031352">
    <property type="entry name" value="SesA"/>
</dbReference>
<evidence type="ECO:0000313" key="3">
    <source>
        <dbReference type="Proteomes" id="UP001583177"/>
    </source>
</evidence>
<comment type="caution">
    <text evidence="2">The sequence shown here is derived from an EMBL/GenBank/DDBJ whole genome shotgun (WGS) entry which is preliminary data.</text>
</comment>
<reference evidence="2 3" key="1">
    <citation type="journal article" date="2024" name="IMA Fungus">
        <title>IMA Genome - F19 : A genome assembly and annotation guide to empower mycologists, including annotated draft genome sequences of Ceratocystis pirilliformis, Diaporthe australafricana, Fusarium ophioides, Paecilomyces lecythidis, and Sporothrix stenoceras.</title>
        <authorList>
            <person name="Aylward J."/>
            <person name="Wilson A.M."/>
            <person name="Visagie C.M."/>
            <person name="Spraker J."/>
            <person name="Barnes I."/>
            <person name="Buitendag C."/>
            <person name="Ceriani C."/>
            <person name="Del Mar Angel L."/>
            <person name="du Plessis D."/>
            <person name="Fuchs T."/>
            <person name="Gasser K."/>
            <person name="Kramer D."/>
            <person name="Li W."/>
            <person name="Munsamy K."/>
            <person name="Piso A."/>
            <person name="Price J.L."/>
            <person name="Sonnekus B."/>
            <person name="Thomas C."/>
            <person name="van der Nest A."/>
            <person name="van Dijk A."/>
            <person name="van Heerden A."/>
            <person name="van Vuuren N."/>
            <person name="Yilmaz N."/>
            <person name="Duong T.A."/>
            <person name="van der Merwe N.A."/>
            <person name="Wingfield M.J."/>
            <person name="Wingfield B.D."/>
        </authorList>
    </citation>
    <scope>NUCLEOTIDE SEQUENCE [LARGE SCALE GENOMIC DNA]</scope>
    <source>
        <strain evidence="2 3">CMW 18300</strain>
    </source>
</reference>